<keyword evidence="1" id="KW-0170">Cobalt</keyword>
<dbReference type="InterPro" id="IPR010628">
    <property type="entry name" value="EutB"/>
</dbReference>
<dbReference type="GO" id="GO:0005829">
    <property type="term" value="C:cytosol"/>
    <property type="evidence" value="ECO:0007669"/>
    <property type="project" value="TreeGrafter"/>
</dbReference>
<name>A0A494Y2I3_9BACL</name>
<dbReference type="NCBIfam" id="NF011649">
    <property type="entry name" value="PRK15067.1"/>
    <property type="match status" value="1"/>
</dbReference>
<dbReference type="AlphaFoldDB" id="A0A494Y2I3"/>
<dbReference type="UniPathway" id="UPA00560"/>
<dbReference type="Proteomes" id="UP000282076">
    <property type="component" value="Unassembled WGS sequence"/>
</dbReference>
<dbReference type="PANTHER" id="PTHR39329:SF1">
    <property type="entry name" value="ETHANOLAMINE AMMONIA-LYASE LARGE SUBUNIT"/>
    <property type="match status" value="1"/>
</dbReference>
<keyword evidence="3" id="KW-1185">Reference proteome</keyword>
<accession>A0A494Y2I3</accession>
<comment type="subcellular location">
    <subcellularLocation>
        <location evidence="1">Bacterial microcompartment</location>
    </subcellularLocation>
</comment>
<dbReference type="GO" id="GO:0031419">
    <property type="term" value="F:cobalamin binding"/>
    <property type="evidence" value="ECO:0007669"/>
    <property type="project" value="UniProtKB-UniRule"/>
</dbReference>
<evidence type="ECO:0000313" key="2">
    <source>
        <dbReference type="EMBL" id="RKP54076.1"/>
    </source>
</evidence>
<protein>
    <recommendedName>
        <fullName evidence="1">Ethanolamine ammonia-lyase large subunit</fullName>
        <shortName evidence="1">EAL large subunit</shortName>
        <ecNumber evidence="1">4.3.1.7</ecNumber>
    </recommendedName>
</protein>
<dbReference type="PIRSF" id="PIRSF018788">
    <property type="entry name" value="EutB"/>
    <property type="match status" value="1"/>
</dbReference>
<comment type="subunit">
    <text evidence="1">The basic unit is a heterodimer which dimerizes to form tetramers. The heterotetramers trimerize; 6 large subunits form a core ring with 6 small subunits projecting outwards.</text>
</comment>
<keyword evidence="1 2" id="KW-0456">Lyase</keyword>
<keyword evidence="1" id="KW-1283">Bacterial microcompartment</keyword>
<dbReference type="InterPro" id="IPR013785">
    <property type="entry name" value="Aldolase_TIM"/>
</dbReference>
<dbReference type="Gene3D" id="1.10.220.70">
    <property type="entry name" value="lyase"/>
    <property type="match status" value="1"/>
</dbReference>
<dbReference type="GO" id="GO:0031471">
    <property type="term" value="C:ethanolamine degradation polyhedral organelle"/>
    <property type="evidence" value="ECO:0007669"/>
    <property type="project" value="UniProtKB-UniRule"/>
</dbReference>
<feature type="binding site" evidence="1">
    <location>
        <position position="295"/>
    </location>
    <ligand>
        <name>adenosylcob(III)alamin</name>
        <dbReference type="ChEBI" id="CHEBI:18408"/>
    </ligand>
</feature>
<feature type="binding site" evidence="1">
    <location>
        <position position="246"/>
    </location>
    <ligand>
        <name>adenosylcob(III)alamin</name>
        <dbReference type="ChEBI" id="CHEBI:18408"/>
    </ligand>
</feature>
<comment type="function">
    <text evidence="1">Catalyzes the deamination of various vicinal amino-alcohols to oxo compounds. Allows this organism to utilize ethanolamine as the sole source of nitrogen and carbon in the presence of vitamin B12.</text>
</comment>
<comment type="pathway">
    <text evidence="1">Amine and polyamine degradation; ethanolamine degradation.</text>
</comment>
<comment type="cofactor">
    <cofactor evidence="1">
        <name>adenosylcob(III)alamin</name>
        <dbReference type="ChEBI" id="CHEBI:18408"/>
    </cofactor>
    <text evidence="1">Binds between the large and small subunits.</text>
</comment>
<reference evidence="2 3" key="1">
    <citation type="submission" date="2018-10" db="EMBL/GenBank/DDBJ databases">
        <title>Cohnella sp. M2MS4P-1, whole genome shotgun sequence.</title>
        <authorList>
            <person name="Tuo L."/>
        </authorList>
    </citation>
    <scope>NUCLEOTIDE SEQUENCE [LARGE SCALE GENOMIC DNA]</scope>
    <source>
        <strain evidence="2 3">M2MS4P-1</strain>
    </source>
</reference>
<feature type="binding site" evidence="1">
    <location>
        <position position="194"/>
    </location>
    <ligand>
        <name>adenosylcob(III)alamin</name>
        <dbReference type="ChEBI" id="CHEBI:18408"/>
    </ligand>
</feature>
<dbReference type="GO" id="GO:0046336">
    <property type="term" value="P:ethanolamine catabolic process"/>
    <property type="evidence" value="ECO:0007669"/>
    <property type="project" value="UniProtKB-UniRule"/>
</dbReference>
<comment type="caution">
    <text evidence="2">The sequence shown here is derived from an EMBL/GenBank/DDBJ whole genome shotgun (WGS) entry which is preliminary data.</text>
</comment>
<dbReference type="Gene3D" id="2.30.170.30">
    <property type="entry name" value="ethanolamine ammonia-lyase heavy chain domain like"/>
    <property type="match status" value="1"/>
</dbReference>
<dbReference type="FunFam" id="3.20.20.70:FF:000055">
    <property type="entry name" value="Ethanolamine ammonia-lyase heavy chain"/>
    <property type="match status" value="1"/>
</dbReference>
<feature type="binding site" evidence="1">
    <location>
        <begin position="160"/>
        <end position="162"/>
    </location>
    <ligand>
        <name>substrate</name>
    </ligand>
</feature>
<feature type="binding site" evidence="1">
    <location>
        <position position="401"/>
    </location>
    <ligand>
        <name>adenosylcob(III)alamin</name>
        <dbReference type="ChEBI" id="CHEBI:18408"/>
    </ligand>
</feature>
<feature type="binding site" evidence="1">
    <location>
        <position position="362"/>
    </location>
    <ligand>
        <name>substrate</name>
    </ligand>
</feature>
<dbReference type="Pfam" id="PF06751">
    <property type="entry name" value="EutB"/>
    <property type="match status" value="1"/>
</dbReference>
<dbReference type="PANTHER" id="PTHR39329">
    <property type="entry name" value="ETHANOLAMINE AMMONIA-LYASE HEAVY CHAIN"/>
    <property type="match status" value="1"/>
</dbReference>
<dbReference type="Gene3D" id="3.20.20.70">
    <property type="entry name" value="Aldolase class I"/>
    <property type="match status" value="1"/>
</dbReference>
<feature type="binding site" evidence="1">
    <location>
        <position position="193"/>
    </location>
    <ligand>
        <name>substrate</name>
    </ligand>
</feature>
<feature type="binding site" evidence="1">
    <location>
        <position position="287"/>
    </location>
    <ligand>
        <name>substrate</name>
    </ligand>
</feature>
<evidence type="ECO:0000313" key="3">
    <source>
        <dbReference type="Proteomes" id="UP000282076"/>
    </source>
</evidence>
<dbReference type="RefSeq" id="WP_120977136.1">
    <property type="nucleotide sequence ID" value="NZ_RBZM01000005.1"/>
</dbReference>
<dbReference type="OrthoDB" id="9770909at2"/>
<comment type="catalytic activity">
    <reaction evidence="1">
        <text>ethanolamine = acetaldehyde + NH4(+)</text>
        <dbReference type="Rhea" id="RHEA:15313"/>
        <dbReference type="ChEBI" id="CHEBI:15343"/>
        <dbReference type="ChEBI" id="CHEBI:28938"/>
        <dbReference type="ChEBI" id="CHEBI:57603"/>
        <dbReference type="EC" id="4.3.1.7"/>
    </reaction>
</comment>
<comment type="similarity">
    <text evidence="1">Belongs to the EutB family.</text>
</comment>
<dbReference type="HAMAP" id="MF_00861">
    <property type="entry name" value="EutB"/>
    <property type="match status" value="1"/>
</dbReference>
<dbReference type="InterPro" id="IPR044941">
    <property type="entry name" value="EutB_N_sf"/>
</dbReference>
<proteinExistence type="inferred from homology"/>
<dbReference type="EC" id="4.3.1.7" evidence="1"/>
<dbReference type="EMBL" id="RBZM01000005">
    <property type="protein sequence ID" value="RKP54076.1"/>
    <property type="molecule type" value="Genomic_DNA"/>
</dbReference>
<keyword evidence="1" id="KW-0846">Cobalamin</keyword>
<dbReference type="GO" id="GO:0009350">
    <property type="term" value="C:ethanolamine ammonia-lyase complex"/>
    <property type="evidence" value="ECO:0007669"/>
    <property type="project" value="UniProtKB-UniRule"/>
</dbReference>
<dbReference type="GO" id="GO:0008851">
    <property type="term" value="F:ethanolamine ammonia-lyase activity"/>
    <property type="evidence" value="ECO:0007669"/>
    <property type="project" value="UniProtKB-UniRule"/>
</dbReference>
<sequence length="453" mass="49804">MKLATTVLGRTYQFKSLKEVLAKANEEKSGDQLAGIAAEDAKERIAAKLILSDLTLADLRNNPLLPPETDEVSRVIEEAVNEKIFGEIRNWSIAELREYLLRQDTDNDRIRRLSRGLTSEMVAAAAKLMSNLDLVQAAGKIEVVTHCNISIGQRGVLSGRAQPNHPTDSVPGIMASLYEALSYGIGDAVIGINPVIDSADSVKNILNATKEGMEKWNIPTQNCVLAHIKTQMKAIRQGAPADMVFQSLAGTEDGNRAFGIDVAMLDEADELVRREGTGTGPNLWYFETGQGSELSAEAHHGIDQVTLEARCYGLARKYKPFIVNTVVGFIGPEYLYDSKQVIRAGLEDHFMGKLQQLPMGVDVCYTNHMKADQNDMDNLAVLLAAAGVNYIIGAPMADDCMLNYQSTSYHDIATLRETMRLRPAPEFERWLNRMGIMENGKLTSQAGDPTLFL</sequence>
<organism evidence="2 3">
    <name type="scientific">Cohnella endophytica</name>
    <dbReference type="NCBI Taxonomy" id="2419778"/>
    <lineage>
        <taxon>Bacteria</taxon>
        <taxon>Bacillati</taxon>
        <taxon>Bacillota</taxon>
        <taxon>Bacilli</taxon>
        <taxon>Bacillales</taxon>
        <taxon>Paenibacillaceae</taxon>
        <taxon>Cohnella</taxon>
    </lineage>
</organism>
<gene>
    <name evidence="1" type="primary">eutB</name>
    <name evidence="2" type="ORF">D7Z26_11850</name>
</gene>
<dbReference type="InterPro" id="IPR044939">
    <property type="entry name" value="EutB_dom_2_sf"/>
</dbReference>
<dbReference type="GO" id="GO:0006520">
    <property type="term" value="P:amino acid metabolic process"/>
    <property type="evidence" value="ECO:0007669"/>
    <property type="project" value="InterPro"/>
</dbReference>
<evidence type="ECO:0000256" key="1">
    <source>
        <dbReference type="HAMAP-Rule" id="MF_00861"/>
    </source>
</evidence>